<name>A0A0F9B772_9ZZZZ</name>
<accession>A0A0F9B772</accession>
<dbReference type="AlphaFoldDB" id="A0A0F9B772"/>
<dbReference type="EMBL" id="LAZR01039237">
    <property type="protein sequence ID" value="KKL17495.1"/>
    <property type="molecule type" value="Genomic_DNA"/>
</dbReference>
<evidence type="ECO:0000313" key="1">
    <source>
        <dbReference type="EMBL" id="KKL17495.1"/>
    </source>
</evidence>
<sequence>NMHGVVPGASYAVSMWIYIPTASGVLPSEVTCNAADALSGEGFFELDNVAATTLDAWQEITFDYTVRAGANGYADSLVIATGAAQNEYIYVDDIRLIAHNVPGSHYLSGGFIETLLPMPDKFTI</sequence>
<reference evidence="1" key="1">
    <citation type="journal article" date="2015" name="Nature">
        <title>Complex archaea that bridge the gap between prokaryotes and eukaryotes.</title>
        <authorList>
            <person name="Spang A."/>
            <person name="Saw J.H."/>
            <person name="Jorgensen S.L."/>
            <person name="Zaremba-Niedzwiedzka K."/>
            <person name="Martijn J."/>
            <person name="Lind A.E."/>
            <person name="van Eijk R."/>
            <person name="Schleper C."/>
            <person name="Guy L."/>
            <person name="Ettema T.J."/>
        </authorList>
    </citation>
    <scope>NUCLEOTIDE SEQUENCE</scope>
</reference>
<dbReference type="Gene3D" id="2.60.120.260">
    <property type="entry name" value="Galactose-binding domain-like"/>
    <property type="match status" value="1"/>
</dbReference>
<gene>
    <name evidence="1" type="ORF">LCGC14_2484980</name>
</gene>
<proteinExistence type="predicted"/>
<protein>
    <recommendedName>
        <fullName evidence="2">CBM-cenC domain-containing protein</fullName>
    </recommendedName>
</protein>
<comment type="caution">
    <text evidence="1">The sequence shown here is derived from an EMBL/GenBank/DDBJ whole genome shotgun (WGS) entry which is preliminary data.</text>
</comment>
<organism evidence="1">
    <name type="scientific">marine sediment metagenome</name>
    <dbReference type="NCBI Taxonomy" id="412755"/>
    <lineage>
        <taxon>unclassified sequences</taxon>
        <taxon>metagenomes</taxon>
        <taxon>ecological metagenomes</taxon>
    </lineage>
</organism>
<feature type="non-terminal residue" evidence="1">
    <location>
        <position position="1"/>
    </location>
</feature>
<evidence type="ECO:0008006" key="2">
    <source>
        <dbReference type="Google" id="ProtNLM"/>
    </source>
</evidence>